<dbReference type="AlphaFoldDB" id="M1LR38"/>
<name>M1LR38_9CLOT</name>
<dbReference type="PROSITE" id="PS50977">
    <property type="entry name" value="HTH_TETR_2"/>
    <property type="match status" value="1"/>
</dbReference>
<dbReference type="Proteomes" id="UP000011728">
    <property type="component" value="Chromosome"/>
</dbReference>
<dbReference type="KEGG" id="csr:Cspa_c16000"/>
<feature type="DNA-binding region" description="H-T-H motif" evidence="4">
    <location>
        <begin position="35"/>
        <end position="54"/>
    </location>
</feature>
<evidence type="ECO:0000313" key="7">
    <source>
        <dbReference type="Proteomes" id="UP000011728"/>
    </source>
</evidence>
<dbReference type="STRING" id="36745.CLSAP_15730"/>
<dbReference type="InterPro" id="IPR001647">
    <property type="entry name" value="HTH_TetR"/>
</dbReference>
<keyword evidence="7" id="KW-1185">Reference proteome</keyword>
<proteinExistence type="predicted"/>
<protein>
    <submittedName>
        <fullName evidence="6">Transcriptional regulator, TetR family</fullName>
    </submittedName>
</protein>
<dbReference type="HOGENOM" id="CLU_069356_12_1_9"/>
<dbReference type="PRINTS" id="PR00455">
    <property type="entry name" value="HTHTETR"/>
</dbReference>
<dbReference type="Gene3D" id="1.10.357.10">
    <property type="entry name" value="Tetracycline Repressor, domain 2"/>
    <property type="match status" value="1"/>
</dbReference>
<evidence type="ECO:0000256" key="4">
    <source>
        <dbReference type="PROSITE-ProRule" id="PRU00335"/>
    </source>
</evidence>
<dbReference type="PATRIC" id="fig|931276.5.peg.1568"/>
<dbReference type="InterPro" id="IPR036271">
    <property type="entry name" value="Tet_transcr_reg_TetR-rel_C_sf"/>
</dbReference>
<dbReference type="OrthoDB" id="9812484at2"/>
<organism evidence="6 7">
    <name type="scientific">Clostridium saccharoperbutylacetonicum N1-4(HMT)</name>
    <dbReference type="NCBI Taxonomy" id="931276"/>
    <lineage>
        <taxon>Bacteria</taxon>
        <taxon>Bacillati</taxon>
        <taxon>Bacillota</taxon>
        <taxon>Clostridia</taxon>
        <taxon>Eubacteriales</taxon>
        <taxon>Clostridiaceae</taxon>
        <taxon>Clostridium</taxon>
    </lineage>
</organism>
<dbReference type="PANTHER" id="PTHR30328">
    <property type="entry name" value="TRANSCRIPTIONAL REPRESSOR"/>
    <property type="match status" value="1"/>
</dbReference>
<keyword evidence="3" id="KW-0804">Transcription</keyword>
<dbReference type="Gene3D" id="1.10.10.60">
    <property type="entry name" value="Homeodomain-like"/>
    <property type="match status" value="1"/>
</dbReference>
<accession>M1LR38</accession>
<evidence type="ECO:0000259" key="5">
    <source>
        <dbReference type="PROSITE" id="PS50977"/>
    </source>
</evidence>
<dbReference type="RefSeq" id="WP_015391692.1">
    <property type="nucleotide sequence ID" value="NC_020291.1"/>
</dbReference>
<evidence type="ECO:0000313" key="6">
    <source>
        <dbReference type="EMBL" id="AGF55370.1"/>
    </source>
</evidence>
<dbReference type="EMBL" id="CP004121">
    <property type="protein sequence ID" value="AGF55370.1"/>
    <property type="molecule type" value="Genomic_DNA"/>
</dbReference>
<dbReference type="eggNOG" id="COG1309">
    <property type="taxonomic scope" value="Bacteria"/>
</dbReference>
<dbReference type="Pfam" id="PF00440">
    <property type="entry name" value="TetR_N"/>
    <property type="match status" value="1"/>
</dbReference>
<dbReference type="InterPro" id="IPR050109">
    <property type="entry name" value="HTH-type_TetR-like_transc_reg"/>
</dbReference>
<evidence type="ECO:0000256" key="1">
    <source>
        <dbReference type="ARBA" id="ARBA00023015"/>
    </source>
</evidence>
<dbReference type="SUPFAM" id="SSF46689">
    <property type="entry name" value="Homeodomain-like"/>
    <property type="match status" value="1"/>
</dbReference>
<dbReference type="GO" id="GO:0045892">
    <property type="term" value="P:negative regulation of DNA-templated transcription"/>
    <property type="evidence" value="ECO:0007669"/>
    <property type="project" value="UniProtKB-ARBA"/>
</dbReference>
<dbReference type="GO" id="GO:0003677">
    <property type="term" value="F:DNA binding"/>
    <property type="evidence" value="ECO:0007669"/>
    <property type="project" value="UniProtKB-UniRule"/>
</dbReference>
<dbReference type="InterPro" id="IPR009057">
    <property type="entry name" value="Homeodomain-like_sf"/>
</dbReference>
<feature type="domain" description="HTH tetR-type" evidence="5">
    <location>
        <begin position="12"/>
        <end position="72"/>
    </location>
</feature>
<evidence type="ECO:0000256" key="3">
    <source>
        <dbReference type="ARBA" id="ARBA00023163"/>
    </source>
</evidence>
<gene>
    <name evidence="6" type="ORF">Cspa_c16000</name>
</gene>
<dbReference type="SUPFAM" id="SSF48498">
    <property type="entry name" value="Tetracyclin repressor-like, C-terminal domain"/>
    <property type="match status" value="1"/>
</dbReference>
<evidence type="ECO:0000256" key="2">
    <source>
        <dbReference type="ARBA" id="ARBA00023125"/>
    </source>
</evidence>
<sequence>MGMLERKEKEKQIRRNDIINAAEKVFVDKGFENSTMDDIAKEAEFTKKTIYSYFSSKEELYYEIMLKGFLMINELVEKKLSEISDKTESEKIKTMGMCFIEFKDKYPAHFKAMMDYQNKDEDFHSKNKSTIVGKCYEEGEVTIDILKKCVARGIETGEFSNKIDPIAIVFTLWSHLMGLIWLIDKKEKYINNSYNKTMSELIDVGFEIVINSIRSN</sequence>
<keyword evidence="2 4" id="KW-0238">DNA-binding</keyword>
<reference evidence="6 7" key="1">
    <citation type="submission" date="2013-02" db="EMBL/GenBank/DDBJ databases">
        <title>Genome sequence of Clostridium saccharoperbutylacetonicum N1-4(HMT).</title>
        <authorList>
            <person name="Poehlein A."/>
            <person name="Daniel R."/>
        </authorList>
    </citation>
    <scope>NUCLEOTIDE SEQUENCE [LARGE SCALE GENOMIC DNA]</scope>
    <source>
        <strain evidence="7">N1-4(HMT)</strain>
    </source>
</reference>
<dbReference type="FunFam" id="1.10.10.60:FF:000141">
    <property type="entry name" value="TetR family transcriptional regulator"/>
    <property type="match status" value="1"/>
</dbReference>
<keyword evidence="1" id="KW-0805">Transcription regulation</keyword>
<dbReference type="PANTHER" id="PTHR30328:SF54">
    <property type="entry name" value="HTH-TYPE TRANSCRIPTIONAL REPRESSOR SCO4008"/>
    <property type="match status" value="1"/>
</dbReference>